<gene>
    <name evidence="5" type="ORF">RRG08_066791</name>
</gene>
<name>A0AAE1CK33_9GAST</name>
<reference evidence="5" key="1">
    <citation type="journal article" date="2023" name="G3 (Bethesda)">
        <title>A reference genome for the long-term kleptoplast-retaining sea slug Elysia crispata morphotype clarki.</title>
        <authorList>
            <person name="Eastman K.E."/>
            <person name="Pendleton A.L."/>
            <person name="Shaikh M.A."/>
            <person name="Suttiyut T."/>
            <person name="Ogas R."/>
            <person name="Tomko P."/>
            <person name="Gavelis G."/>
            <person name="Widhalm J.R."/>
            <person name="Wisecaver J.H."/>
        </authorList>
    </citation>
    <scope>NUCLEOTIDE SEQUENCE</scope>
    <source>
        <strain evidence="5">ECLA1</strain>
    </source>
</reference>
<dbReference type="PROSITE" id="PS51184">
    <property type="entry name" value="JMJC"/>
    <property type="match status" value="1"/>
</dbReference>
<dbReference type="SUPFAM" id="SSF51197">
    <property type="entry name" value="Clavaminate synthase-like"/>
    <property type="match status" value="1"/>
</dbReference>
<sequence length="705" mass="80100">METDCTHHQISMKDFNDWLKEDCHQPNPLVDFPRTDYCCYIDYKYMKDMFHGNPEIFSHVRWSSLGLSEFDGSDSTIWIGSEGANTPCHQDTYGFNLVTQIQGRKLWILFPPEDTQYLYPSRIPYEESSIFSAVNIRNPDLKRFPLLKNSHPVIVTLSPGQTLYVPHHWWHYVQSLEPSISVNVWVPVASDNESRYHEAITRALASSLIRDFTVIDGGDKDVYSLECWLNPTETLHDAVVNLDLLKTSLTHLLEDKEEERETCLLTDASAEKPTHNTERKSDSEVFFYLTKLASAMENFPLCKVSSPFEINCLKRKSSEKESSTKCTKKLKLSSADEISQSDELSVEYEEHGYCSKELFSIDCCSVNVYLKFMRDLCEKNSCSCQRNSRKRKLIFDSSLITPIGVQGQAGRDKSMESETIKCNSKIEEASCSSTFSVIKKELDHNTLSHQDETPKDQHTISFQSKDPKVYTHSTSSCAEINVGTLSCNERKMEDQHGQTLIKNRTGSLNQKLTHKEMSEAFLTSVLQPDIVLAVSVKPYLSFLTSPVCLSWLALHLAGYTDLDLLCSLASTSSCSTPELPFISEFLPTSRDSNIEEEEEEEEFVAVQRTWSKKEEPYKTVWSANSLSQAYLTHMEVEDTTISPQCSRQPLNNPKTGAACPCNSCHQKCFNSKWSVAYDSPLISMQPSSSEKVQSALELYQVYIYA</sequence>
<dbReference type="Pfam" id="PF13621">
    <property type="entry name" value="Cupin_8"/>
    <property type="match status" value="1"/>
</dbReference>
<dbReference type="FunFam" id="2.60.120.650:FF:000018">
    <property type="entry name" value="HSPB1-associated protein 1 homolog"/>
    <property type="match status" value="1"/>
</dbReference>
<comment type="subcellular location">
    <subcellularLocation>
        <location evidence="1">Cytoplasm</location>
    </subcellularLocation>
</comment>
<dbReference type="GO" id="GO:0005737">
    <property type="term" value="C:cytoplasm"/>
    <property type="evidence" value="ECO:0007669"/>
    <property type="project" value="UniProtKB-SubCell"/>
</dbReference>
<dbReference type="InterPro" id="IPR041667">
    <property type="entry name" value="Cupin_8"/>
</dbReference>
<evidence type="ECO:0000313" key="5">
    <source>
        <dbReference type="EMBL" id="KAK3701299.1"/>
    </source>
</evidence>
<dbReference type="PANTHER" id="PTHR12461:SF43">
    <property type="entry name" value="HSPB1-ASSOCIATED PROTEIN 1"/>
    <property type="match status" value="1"/>
</dbReference>
<dbReference type="Gene3D" id="2.60.120.650">
    <property type="entry name" value="Cupin"/>
    <property type="match status" value="1"/>
</dbReference>
<dbReference type="AlphaFoldDB" id="A0AAE1CK33"/>
<organism evidence="5 6">
    <name type="scientific">Elysia crispata</name>
    <name type="common">lettuce slug</name>
    <dbReference type="NCBI Taxonomy" id="231223"/>
    <lineage>
        <taxon>Eukaryota</taxon>
        <taxon>Metazoa</taxon>
        <taxon>Spiralia</taxon>
        <taxon>Lophotrochozoa</taxon>
        <taxon>Mollusca</taxon>
        <taxon>Gastropoda</taxon>
        <taxon>Heterobranchia</taxon>
        <taxon>Euthyneura</taxon>
        <taxon>Panpulmonata</taxon>
        <taxon>Sacoglossa</taxon>
        <taxon>Placobranchoidea</taxon>
        <taxon>Plakobranchidae</taxon>
        <taxon>Elysia</taxon>
    </lineage>
</organism>
<proteinExistence type="predicted"/>
<dbReference type="SMART" id="SM00558">
    <property type="entry name" value="JmjC"/>
    <property type="match status" value="1"/>
</dbReference>
<evidence type="ECO:0000256" key="1">
    <source>
        <dbReference type="ARBA" id="ARBA00004496"/>
    </source>
</evidence>
<dbReference type="PANTHER" id="PTHR12461">
    <property type="entry name" value="HYPOXIA-INDUCIBLE FACTOR 1 ALPHA INHIBITOR-RELATED"/>
    <property type="match status" value="1"/>
</dbReference>
<comment type="function">
    <text evidence="3">May play a role in cellular stress response.</text>
</comment>
<comment type="caution">
    <text evidence="5">The sequence shown here is derived from an EMBL/GenBank/DDBJ whole genome shotgun (WGS) entry which is preliminary data.</text>
</comment>
<dbReference type="EMBL" id="JAWDGP010007896">
    <property type="protein sequence ID" value="KAK3701299.1"/>
    <property type="molecule type" value="Genomic_DNA"/>
</dbReference>
<evidence type="ECO:0000256" key="3">
    <source>
        <dbReference type="ARBA" id="ARBA00037342"/>
    </source>
</evidence>
<dbReference type="Proteomes" id="UP001283361">
    <property type="component" value="Unassembled WGS sequence"/>
</dbReference>
<evidence type="ECO:0000256" key="2">
    <source>
        <dbReference type="ARBA" id="ARBA00022490"/>
    </source>
</evidence>
<accession>A0AAE1CK33</accession>
<dbReference type="InterPro" id="IPR003347">
    <property type="entry name" value="JmjC_dom"/>
</dbReference>
<keyword evidence="2" id="KW-0963">Cytoplasm</keyword>
<evidence type="ECO:0000259" key="4">
    <source>
        <dbReference type="PROSITE" id="PS51184"/>
    </source>
</evidence>
<feature type="domain" description="JmjC" evidence="4">
    <location>
        <begin position="42"/>
        <end position="203"/>
    </location>
</feature>
<evidence type="ECO:0000313" key="6">
    <source>
        <dbReference type="Proteomes" id="UP001283361"/>
    </source>
</evidence>
<keyword evidence="6" id="KW-1185">Reference proteome</keyword>
<protein>
    <recommendedName>
        <fullName evidence="4">JmjC domain-containing protein</fullName>
    </recommendedName>
</protein>